<feature type="non-terminal residue" evidence="1">
    <location>
        <position position="1"/>
    </location>
</feature>
<accession>A0A371GIB5</accession>
<keyword evidence="2" id="KW-1185">Reference proteome</keyword>
<name>A0A371GIB5_MUCPR</name>
<comment type="caution">
    <text evidence="1">The sequence shown here is derived from an EMBL/GenBank/DDBJ whole genome shotgun (WGS) entry which is preliminary data.</text>
</comment>
<dbReference type="AlphaFoldDB" id="A0A371GIB5"/>
<organism evidence="1 2">
    <name type="scientific">Mucuna pruriens</name>
    <name type="common">Velvet bean</name>
    <name type="synonym">Dolichos pruriens</name>
    <dbReference type="NCBI Taxonomy" id="157652"/>
    <lineage>
        <taxon>Eukaryota</taxon>
        <taxon>Viridiplantae</taxon>
        <taxon>Streptophyta</taxon>
        <taxon>Embryophyta</taxon>
        <taxon>Tracheophyta</taxon>
        <taxon>Spermatophyta</taxon>
        <taxon>Magnoliopsida</taxon>
        <taxon>eudicotyledons</taxon>
        <taxon>Gunneridae</taxon>
        <taxon>Pentapetalae</taxon>
        <taxon>rosids</taxon>
        <taxon>fabids</taxon>
        <taxon>Fabales</taxon>
        <taxon>Fabaceae</taxon>
        <taxon>Papilionoideae</taxon>
        <taxon>50 kb inversion clade</taxon>
        <taxon>NPAAA clade</taxon>
        <taxon>indigoferoid/millettioid clade</taxon>
        <taxon>Phaseoleae</taxon>
        <taxon>Mucuna</taxon>
    </lineage>
</organism>
<evidence type="ECO:0000313" key="1">
    <source>
        <dbReference type="EMBL" id="RDX90299.1"/>
    </source>
</evidence>
<reference evidence="1" key="1">
    <citation type="submission" date="2018-05" db="EMBL/GenBank/DDBJ databases">
        <title>Draft genome of Mucuna pruriens seed.</title>
        <authorList>
            <person name="Nnadi N.E."/>
            <person name="Vos R."/>
            <person name="Hasami M.H."/>
            <person name="Devisetty U.K."/>
            <person name="Aguiy J.C."/>
        </authorList>
    </citation>
    <scope>NUCLEOTIDE SEQUENCE [LARGE SCALE GENOMIC DNA]</scope>
    <source>
        <strain evidence="1">JCA_2017</strain>
    </source>
</reference>
<evidence type="ECO:0000313" key="2">
    <source>
        <dbReference type="Proteomes" id="UP000257109"/>
    </source>
</evidence>
<proteinExistence type="predicted"/>
<dbReference type="EMBL" id="QJKJ01005438">
    <property type="protein sequence ID" value="RDX90299.1"/>
    <property type="molecule type" value="Genomic_DNA"/>
</dbReference>
<gene>
    <name evidence="1" type="ORF">CR513_27869</name>
</gene>
<sequence>MFSLFMFSKDHCKILYNFAFIGRIRVFVVEAPKEHARTTTVSGILVENPQPASVAAPTKYGAATLSSLR</sequence>
<dbReference type="Proteomes" id="UP000257109">
    <property type="component" value="Unassembled WGS sequence"/>
</dbReference>
<protein>
    <submittedName>
        <fullName evidence="1">Uncharacterized protein</fullName>
    </submittedName>
</protein>